<evidence type="ECO:0000256" key="1">
    <source>
        <dbReference type="SAM" id="Phobius"/>
    </source>
</evidence>
<evidence type="ECO:0000313" key="2">
    <source>
        <dbReference type="EMBL" id="CAB3805312.1"/>
    </source>
</evidence>
<keyword evidence="1" id="KW-1133">Transmembrane helix</keyword>
<feature type="transmembrane region" description="Helical" evidence="1">
    <location>
        <begin position="23"/>
        <end position="41"/>
    </location>
</feature>
<dbReference type="EMBL" id="CADIKM010000071">
    <property type="protein sequence ID" value="CAB3805312.1"/>
    <property type="molecule type" value="Genomic_DNA"/>
</dbReference>
<proteinExistence type="predicted"/>
<keyword evidence="1" id="KW-0812">Transmembrane</keyword>
<dbReference type="Proteomes" id="UP000494115">
    <property type="component" value="Unassembled WGS sequence"/>
</dbReference>
<gene>
    <name evidence="2" type="ORF">LMG28138_05646</name>
</gene>
<dbReference type="AlphaFoldDB" id="A0A6S7BLW8"/>
<keyword evidence="1" id="KW-0472">Membrane</keyword>
<reference evidence="2 3" key="1">
    <citation type="submission" date="2020-04" db="EMBL/GenBank/DDBJ databases">
        <authorList>
            <person name="De Canck E."/>
        </authorList>
    </citation>
    <scope>NUCLEOTIDE SEQUENCE [LARGE SCALE GENOMIC DNA]</scope>
    <source>
        <strain evidence="2 3">LMG 28138</strain>
    </source>
</reference>
<sequence length="42" mass="5023">MDPQLESFECRLQLFERRMTRRLYAVGVAIVVAVALLRHFWT</sequence>
<protein>
    <submittedName>
        <fullName evidence="2">Uncharacterized protein</fullName>
    </submittedName>
</protein>
<organism evidence="2 3">
    <name type="scientific">Pararobbsia alpina</name>
    <dbReference type="NCBI Taxonomy" id="621374"/>
    <lineage>
        <taxon>Bacteria</taxon>
        <taxon>Pseudomonadati</taxon>
        <taxon>Pseudomonadota</taxon>
        <taxon>Betaproteobacteria</taxon>
        <taxon>Burkholderiales</taxon>
        <taxon>Burkholderiaceae</taxon>
        <taxon>Pararobbsia</taxon>
    </lineage>
</organism>
<name>A0A6S7BLW8_9BURK</name>
<accession>A0A6S7BLW8</accession>
<evidence type="ECO:0000313" key="3">
    <source>
        <dbReference type="Proteomes" id="UP000494115"/>
    </source>
</evidence>
<dbReference type="RefSeq" id="WP_281362477.1">
    <property type="nucleotide sequence ID" value="NZ_CADIKM010000071.1"/>
</dbReference>
<keyword evidence="3" id="KW-1185">Reference proteome</keyword>